<keyword evidence="2" id="KW-0472">Membrane</keyword>
<feature type="compositionally biased region" description="Gly residues" evidence="1">
    <location>
        <begin position="1223"/>
        <end position="1235"/>
    </location>
</feature>
<evidence type="ECO:0000313" key="4">
    <source>
        <dbReference type="EMBL" id="GBF99616.1"/>
    </source>
</evidence>
<feature type="region of interest" description="Disordered" evidence="1">
    <location>
        <begin position="1214"/>
        <end position="1239"/>
    </location>
</feature>
<feature type="compositionally biased region" description="Low complexity" evidence="1">
    <location>
        <begin position="34"/>
        <end position="65"/>
    </location>
</feature>
<accession>A0A2V0PIS5</accession>
<protein>
    <recommendedName>
        <fullName evidence="6">Tyrosine-protein kinase ephrin type A/B receptor-like domain-containing protein</fullName>
    </recommendedName>
</protein>
<comment type="caution">
    <text evidence="4">The sequence shown here is derived from an EMBL/GenBank/DDBJ whole genome shotgun (WGS) entry which is preliminary data.</text>
</comment>
<evidence type="ECO:0008006" key="6">
    <source>
        <dbReference type="Google" id="ProtNLM"/>
    </source>
</evidence>
<dbReference type="Gene3D" id="2.10.50.10">
    <property type="entry name" value="Tumor Necrosis Factor Receptor, subunit A, domain 2"/>
    <property type="match status" value="2"/>
</dbReference>
<keyword evidence="5" id="KW-1185">Reference proteome</keyword>
<feature type="transmembrane region" description="Helical" evidence="2">
    <location>
        <begin position="1192"/>
        <end position="1211"/>
    </location>
</feature>
<dbReference type="SMART" id="SM01411">
    <property type="entry name" value="Ephrin_rec_like"/>
    <property type="match status" value="2"/>
</dbReference>
<dbReference type="InParanoid" id="A0A2V0PIS5"/>
<feature type="region of interest" description="Disordered" evidence="1">
    <location>
        <begin position="1363"/>
        <end position="1390"/>
    </location>
</feature>
<feature type="region of interest" description="Disordered" evidence="1">
    <location>
        <begin position="575"/>
        <end position="616"/>
    </location>
</feature>
<feature type="compositionally biased region" description="Low complexity" evidence="1">
    <location>
        <begin position="602"/>
        <end position="615"/>
    </location>
</feature>
<keyword evidence="3" id="KW-0732">Signal</keyword>
<keyword evidence="2" id="KW-1133">Transmembrane helix</keyword>
<dbReference type="OrthoDB" id="546201at2759"/>
<proteinExistence type="predicted"/>
<dbReference type="PANTHER" id="PTHR46967:SF1">
    <property type="entry name" value="KERATIN-ASSOCIATED PROTEIN 16-1-LIKE"/>
    <property type="match status" value="1"/>
</dbReference>
<evidence type="ECO:0000313" key="5">
    <source>
        <dbReference type="Proteomes" id="UP000247498"/>
    </source>
</evidence>
<feature type="chain" id="PRO_5015941053" description="Tyrosine-protein kinase ephrin type A/B receptor-like domain-containing protein" evidence="3">
    <location>
        <begin position="27"/>
        <end position="1403"/>
    </location>
</feature>
<dbReference type="PANTHER" id="PTHR46967">
    <property type="entry name" value="INSULIN-LIKE GROWTH FACTOR BINDING PROTEIN,N-TERMINAL"/>
    <property type="match status" value="1"/>
</dbReference>
<feature type="region of interest" description="Disordered" evidence="1">
    <location>
        <begin position="25"/>
        <end position="65"/>
    </location>
</feature>
<dbReference type="Proteomes" id="UP000247498">
    <property type="component" value="Unassembled WGS sequence"/>
</dbReference>
<gene>
    <name evidence="4" type="ORF">Rsub_12295</name>
</gene>
<feature type="signal peptide" evidence="3">
    <location>
        <begin position="1"/>
        <end position="26"/>
    </location>
</feature>
<dbReference type="EMBL" id="BDRX01000165">
    <property type="protein sequence ID" value="GBF99616.1"/>
    <property type="molecule type" value="Genomic_DNA"/>
</dbReference>
<feature type="compositionally biased region" description="Low complexity" evidence="1">
    <location>
        <begin position="900"/>
        <end position="916"/>
    </location>
</feature>
<feature type="region of interest" description="Disordered" evidence="1">
    <location>
        <begin position="900"/>
        <end position="954"/>
    </location>
</feature>
<reference evidence="4 5" key="1">
    <citation type="journal article" date="2018" name="Sci. Rep.">
        <title>Raphidocelis subcapitata (=Pseudokirchneriella subcapitata) provides an insight into genome evolution and environmental adaptations in the Sphaeropleales.</title>
        <authorList>
            <person name="Suzuki S."/>
            <person name="Yamaguchi H."/>
            <person name="Nakajima N."/>
            <person name="Kawachi M."/>
        </authorList>
    </citation>
    <scope>NUCLEOTIDE SEQUENCE [LARGE SCALE GENOMIC DNA]</scope>
    <source>
        <strain evidence="4 5">NIES-35</strain>
    </source>
</reference>
<keyword evidence="2" id="KW-0812">Transmembrane</keyword>
<dbReference type="InterPro" id="IPR009030">
    <property type="entry name" value="Growth_fac_rcpt_cys_sf"/>
</dbReference>
<name>A0A2V0PIS5_9CHLO</name>
<organism evidence="4 5">
    <name type="scientific">Raphidocelis subcapitata</name>
    <dbReference type="NCBI Taxonomy" id="307507"/>
    <lineage>
        <taxon>Eukaryota</taxon>
        <taxon>Viridiplantae</taxon>
        <taxon>Chlorophyta</taxon>
        <taxon>core chlorophytes</taxon>
        <taxon>Chlorophyceae</taxon>
        <taxon>CS clade</taxon>
        <taxon>Sphaeropleales</taxon>
        <taxon>Selenastraceae</taxon>
        <taxon>Raphidocelis</taxon>
    </lineage>
</organism>
<dbReference type="CDD" id="cd00185">
    <property type="entry name" value="TNFRSF"/>
    <property type="match status" value="1"/>
</dbReference>
<evidence type="ECO:0000256" key="3">
    <source>
        <dbReference type="SAM" id="SignalP"/>
    </source>
</evidence>
<dbReference type="SUPFAM" id="SSF57184">
    <property type="entry name" value="Growth factor receptor domain"/>
    <property type="match status" value="1"/>
</dbReference>
<evidence type="ECO:0000256" key="1">
    <source>
        <dbReference type="SAM" id="MobiDB-lite"/>
    </source>
</evidence>
<sequence>MRRPRPRLALSLALLLLITSSPACQAADPKKDGGAAPAAAAAQSTGNSSSARPAASPAPQPRANATRPVVKPIAVQAVQPGSVTLFVANRVTVDVNGSLCANASSQARPAGKGGPANATVLLQLRGARKDGKDAVFAGNATGNCTRAVFAISPDGGLRSGAFPAVLSLASGGPALQLPGNFSVVRPLTVTMASRSLQLPANGSARELRVALSGPSKGAVSVKVQLTDGALQFVGGDTARWAPGESGPRSLQLRLAAAPRAGNVTARIVDGEGDAVVPAADAEADVWVLSPVLSYEPTGTALYRGSAGSARIPLRLNGTSAYPSSWNYTTYFLPGSRPADNSSCAAAGGYRPGCGLADWDARANLTVKGTLWVSPGQTALPALSLPEVDWRRVPYEAEYMVGVRLTPLFNARAAPQPSDAGAVVYGAPQGHCPPGTVLRRGAARRPAGDDPMYGPTAALQELYVSVEGLGGGAANSSAAGGTSALDLDPPFKPLTDGYTLLLPHTARSAELLIASTRDGDTVTVDASGCNALVSKDYQVAWRRGAHVWRARYGLRPQRRPCWLRVHVFTSGALAAGGGGGGGDEDALQPQAAAAQDARDAERGGAQPPALPPAQEAVDGEGVRRVLYRTYTLRFVPLSPPQALALRAVSFSNATATLVACGVPSRLSHLFVPPRAAPDDARRPLPAPLAAAPGQRPTVAYYLNAPASAAASEALLRQGQPTQALYSLADRKTNQTVLWSQFSLSECSHDRFLLAPLPQVLSLGADARMMPELLDASAQGVRVGMSGAALALSAEAEDALAAAAAAAAASGNSSSSSLVALLKGASTGIGGIFNVSRAANASGNSSAPDADAGPLGAPRLPGASLELPVITTADDGLSSKTFTLVLYSNISSALTLSRMQPASAGNASSADGDAAAAATRRPHGTQLEDAEEEARLQRDAFGSRPRAWPRSPGQSANCSLCAAGTYSTRLDAHECQVCPPGKFSAAPFSPGCRLCPEGSFSYFWGAAACRTCLPGTFAPGRGSLYCDICPDGLTTLGEGAAECGVSVNDLATPEYVIMLSFGVVLSGASLGAVSRATTGINGNSEGIVAVLVRSDTASALNVPLEAVTIAGVQQLSQRRLLVNVSAAVPFNTEGAAAADTQDLSADMLIQRLIEDPNAFLRTTQTLGAESAAVTDLTTETRHNRFPAPPNLHAVLWPTLAGLGLLSSAAGLSVRTWRRRRRRRNGGGGGGGGGGARGGLEPIARAGSGLGGYAPSDGDSRLSGFGGGGGRGPRWWGRVRGAVAGAAAGRRRGAQRLEVAFADFSTAGGGRAGGGVSGGAAACPDIDVERSPREDSFAAMLRQKKEGLFGAAAALQHADADAEVDVSSRFGGGGGGGASDSAGSQAGPPSDVADSAVELAVRGGAL</sequence>
<evidence type="ECO:0000256" key="2">
    <source>
        <dbReference type="SAM" id="Phobius"/>
    </source>
</evidence>